<dbReference type="CDD" id="cd17354">
    <property type="entry name" value="MFS_Mch1p_like"/>
    <property type="match status" value="1"/>
</dbReference>
<comment type="caution">
    <text evidence="8">The sequence shown here is derived from an EMBL/GenBank/DDBJ whole genome shotgun (WGS) entry which is preliminary data.</text>
</comment>
<keyword evidence="3 5" id="KW-1133">Transmembrane helix</keyword>
<accession>A0A438DG34</accession>
<feature type="transmembrane region" description="Helical" evidence="5">
    <location>
        <begin position="322"/>
        <end position="349"/>
    </location>
</feature>
<evidence type="ECO:0000256" key="3">
    <source>
        <dbReference type="ARBA" id="ARBA00022989"/>
    </source>
</evidence>
<dbReference type="Pfam" id="PF06813">
    <property type="entry name" value="Nodulin-like"/>
    <property type="match status" value="1"/>
</dbReference>
<proteinExistence type="predicted"/>
<keyword evidence="2 5" id="KW-0812">Transmembrane</keyword>
<evidence type="ECO:0000256" key="5">
    <source>
        <dbReference type="SAM" id="Phobius"/>
    </source>
</evidence>
<dbReference type="Pfam" id="PF23262">
    <property type="entry name" value="NFD4_C"/>
    <property type="match status" value="1"/>
</dbReference>
<reference evidence="8 9" key="1">
    <citation type="journal article" date="2018" name="PLoS Genet.">
        <title>Population sequencing reveals clonal diversity and ancestral inbreeding in the grapevine cultivar Chardonnay.</title>
        <authorList>
            <person name="Roach M.J."/>
            <person name="Johnson D.L."/>
            <person name="Bohlmann J."/>
            <person name="van Vuuren H.J."/>
            <person name="Jones S.J."/>
            <person name="Pretorius I.S."/>
            <person name="Schmidt S.A."/>
            <person name="Borneman A.R."/>
        </authorList>
    </citation>
    <scope>NUCLEOTIDE SEQUENCE [LARGE SCALE GENOMIC DNA]</scope>
    <source>
        <strain evidence="9">cv. Chardonnay</strain>
        <tissue evidence="8">Leaf</tissue>
    </source>
</reference>
<dbReference type="InterPro" id="IPR056555">
    <property type="entry name" value="NFD4_C"/>
</dbReference>
<feature type="transmembrane region" description="Helical" evidence="5">
    <location>
        <begin position="514"/>
        <end position="535"/>
    </location>
</feature>
<dbReference type="Proteomes" id="UP000288805">
    <property type="component" value="Unassembled WGS sequence"/>
</dbReference>
<feature type="transmembrane region" description="Helical" evidence="5">
    <location>
        <begin position="26"/>
        <end position="52"/>
    </location>
</feature>
<dbReference type="SUPFAM" id="SSF103473">
    <property type="entry name" value="MFS general substrate transporter"/>
    <property type="match status" value="1"/>
</dbReference>
<name>A0A438DG34_VITVI</name>
<evidence type="ECO:0000313" key="8">
    <source>
        <dbReference type="EMBL" id="RVW34381.1"/>
    </source>
</evidence>
<feature type="transmembrane region" description="Helical" evidence="5">
    <location>
        <begin position="400"/>
        <end position="419"/>
    </location>
</feature>
<feature type="transmembrane region" description="Helical" evidence="5">
    <location>
        <begin position="64"/>
        <end position="84"/>
    </location>
</feature>
<dbReference type="AlphaFoldDB" id="A0A438DG34"/>
<evidence type="ECO:0000313" key="9">
    <source>
        <dbReference type="Proteomes" id="UP000288805"/>
    </source>
</evidence>
<dbReference type="PANTHER" id="PTHR21576">
    <property type="entry name" value="UNCHARACTERIZED NODULIN-LIKE PROTEIN"/>
    <property type="match status" value="1"/>
</dbReference>
<dbReference type="Gene3D" id="1.20.1250.20">
    <property type="entry name" value="MFS general substrate transporter like domains"/>
    <property type="match status" value="1"/>
</dbReference>
<feature type="transmembrane region" description="Helical" evidence="5">
    <location>
        <begin position="219"/>
        <end position="241"/>
    </location>
</feature>
<protein>
    <submittedName>
        <fullName evidence="8">Protein nuclear fusion defective 4</fullName>
    </submittedName>
</protein>
<dbReference type="InterPro" id="IPR010658">
    <property type="entry name" value="Nodulin-like"/>
</dbReference>
<dbReference type="GO" id="GO:0016020">
    <property type="term" value="C:membrane"/>
    <property type="evidence" value="ECO:0007669"/>
    <property type="project" value="UniProtKB-SubCell"/>
</dbReference>
<feature type="transmembrane region" description="Helical" evidence="5">
    <location>
        <begin position="425"/>
        <end position="448"/>
    </location>
</feature>
<feature type="transmembrane region" description="Helical" evidence="5">
    <location>
        <begin position="187"/>
        <end position="207"/>
    </location>
</feature>
<dbReference type="EMBL" id="QGNW01001642">
    <property type="protein sequence ID" value="RVW34381.1"/>
    <property type="molecule type" value="Genomic_DNA"/>
</dbReference>
<evidence type="ECO:0000256" key="2">
    <source>
        <dbReference type="ARBA" id="ARBA00022692"/>
    </source>
</evidence>
<feature type="transmembrane region" description="Helical" evidence="5">
    <location>
        <begin position="455"/>
        <end position="474"/>
    </location>
</feature>
<gene>
    <name evidence="8" type="primary">NFD4_27</name>
    <name evidence="8" type="ORF">CK203_092166</name>
</gene>
<comment type="subcellular location">
    <subcellularLocation>
        <location evidence="1">Membrane</location>
        <topology evidence="1">Multi-pass membrane protein</topology>
    </subcellularLocation>
</comment>
<evidence type="ECO:0000256" key="4">
    <source>
        <dbReference type="ARBA" id="ARBA00023136"/>
    </source>
</evidence>
<evidence type="ECO:0000256" key="1">
    <source>
        <dbReference type="ARBA" id="ARBA00004141"/>
    </source>
</evidence>
<evidence type="ECO:0000259" key="6">
    <source>
        <dbReference type="Pfam" id="PF06813"/>
    </source>
</evidence>
<dbReference type="PANTHER" id="PTHR21576:SF84">
    <property type="entry name" value="FAMILY PROTEIN, PUTATIVE, EXPRESSED-RELATED"/>
    <property type="match status" value="1"/>
</dbReference>
<feature type="domain" description="NFD4 C-terminal" evidence="7">
    <location>
        <begin position="326"/>
        <end position="541"/>
    </location>
</feature>
<dbReference type="InterPro" id="IPR036259">
    <property type="entry name" value="MFS_trans_sf"/>
</dbReference>
<organism evidence="8 9">
    <name type="scientific">Vitis vinifera</name>
    <name type="common">Grape</name>
    <dbReference type="NCBI Taxonomy" id="29760"/>
    <lineage>
        <taxon>Eukaryota</taxon>
        <taxon>Viridiplantae</taxon>
        <taxon>Streptophyta</taxon>
        <taxon>Embryophyta</taxon>
        <taxon>Tracheophyta</taxon>
        <taxon>Spermatophyta</taxon>
        <taxon>Magnoliopsida</taxon>
        <taxon>eudicotyledons</taxon>
        <taxon>Gunneridae</taxon>
        <taxon>Pentapetalae</taxon>
        <taxon>rosids</taxon>
        <taxon>Vitales</taxon>
        <taxon>Vitaceae</taxon>
        <taxon>Viteae</taxon>
        <taxon>Vitis</taxon>
    </lineage>
</organism>
<feature type="transmembrane region" description="Helical" evidence="5">
    <location>
        <begin position="253"/>
        <end position="272"/>
    </location>
</feature>
<sequence>MMVGGGGSGHWAEVRALTLDVLAGRWFMAFASILVMFVASGANSTFGLYSNAIKSSLGYDQTTLNLLSFFKDLGANVGILAGLINEVTPPWVVLSISAAMNFFGYFMIWLAVTGKIPHPQLWHMCLYILIGSNSQSFATTGALVTCVKNFPESRGPVLGILKGYQGGLSAAIITQLFHALYANDTKALILLVAWLPAAISLPFLRLIRIMKPVRQMNELHVFYKFLYISLVLAGALMILIILDKQLHFNQMEFGFSASLVFSLLFLPVVVVIKEELNLRTIKKQAVNEPSQQQPSGLRMEPKRVSWLSDVFRSPERGEDYTILQALFSIDMCLIFLTTICGLGGTLTAVDNLGQIGTSLGYSTRSLSTFISLMSIWNYLGRVFSGFVSEIILTKYKVPRPVLLSLIQLLSCVGYLLMAFNLKNSIYIAWIIVGFCLGAQWPLLFAIISEIFGLKYYSTLFNFSSVASPIGSYLLNVRVTGHLYDQEARRQMAVLGIQRKPGEDLNCSGVECFKLAFIIITTVTFFGSLVSFVLVLRTREFYKSDIYNKFRPDEAEAVEMEMAVAGNVVSGSSAVKG</sequence>
<keyword evidence="4 5" id="KW-0472">Membrane</keyword>
<evidence type="ECO:0000259" key="7">
    <source>
        <dbReference type="Pfam" id="PF23262"/>
    </source>
</evidence>
<feature type="domain" description="Nodulin-like" evidence="6">
    <location>
        <begin position="25"/>
        <end position="272"/>
    </location>
</feature>
<feature type="transmembrane region" description="Helical" evidence="5">
    <location>
        <begin position="90"/>
        <end position="112"/>
    </location>
</feature>
<feature type="transmembrane region" description="Helical" evidence="5">
    <location>
        <begin position="361"/>
        <end position="379"/>
    </location>
</feature>